<protein>
    <recommendedName>
        <fullName evidence="2">Phytocyanin domain-containing protein</fullName>
    </recommendedName>
</protein>
<dbReference type="GO" id="GO:0005886">
    <property type="term" value="C:plasma membrane"/>
    <property type="evidence" value="ECO:0007669"/>
    <property type="project" value="TreeGrafter"/>
</dbReference>
<keyword evidence="1" id="KW-0472">Membrane</keyword>
<dbReference type="Proteomes" id="UP000316621">
    <property type="component" value="Chromosome 7"/>
</dbReference>
<evidence type="ECO:0000313" key="4">
    <source>
        <dbReference type="Proteomes" id="UP000316621"/>
    </source>
</evidence>
<keyword evidence="4" id="KW-1185">Reference proteome</keyword>
<dbReference type="Gene3D" id="2.60.40.420">
    <property type="entry name" value="Cupredoxins - blue copper proteins"/>
    <property type="match status" value="1"/>
</dbReference>
<dbReference type="STRING" id="3469.A0A4Y7K8F1"/>
<dbReference type="PANTHER" id="PTHR33021">
    <property type="entry name" value="BLUE COPPER PROTEIN"/>
    <property type="match status" value="1"/>
</dbReference>
<dbReference type="EMBL" id="CM010721">
    <property type="protein sequence ID" value="RZC69177.1"/>
    <property type="molecule type" value="Genomic_DNA"/>
</dbReference>
<dbReference type="InterPro" id="IPR003245">
    <property type="entry name" value="Phytocyanin_dom"/>
</dbReference>
<feature type="transmembrane region" description="Helical" evidence="1">
    <location>
        <begin position="6"/>
        <end position="26"/>
    </location>
</feature>
<feature type="domain" description="Phytocyanin" evidence="2">
    <location>
        <begin position="32"/>
        <end position="135"/>
    </location>
</feature>
<sequence length="135" mass="14876">MSGAPITSNSVIVISSLLICLLVAGFEIVQGKTHVVGDVQGWDLYPNLINWPKGKQFYSGDVLVFNYNTKGGDLYSPAKVDKSGYDKCDCSSVKMRNRFKGTGHDHVQLTKGYNYFISADKDYCGFGMKIAVYAK</sequence>
<reference evidence="3 4" key="1">
    <citation type="journal article" date="2018" name="Science">
        <title>The opium poppy genome and morphinan production.</title>
        <authorList>
            <person name="Guo L."/>
            <person name="Winzer T."/>
            <person name="Yang X."/>
            <person name="Li Y."/>
            <person name="Ning Z."/>
            <person name="He Z."/>
            <person name="Teodor R."/>
            <person name="Lu Y."/>
            <person name="Bowser T.A."/>
            <person name="Graham I.A."/>
            <person name="Ye K."/>
        </authorList>
    </citation>
    <scope>NUCLEOTIDE SEQUENCE [LARGE SCALE GENOMIC DNA]</scope>
    <source>
        <strain evidence="4">cv. HN1</strain>
        <tissue evidence="3">Leaves</tissue>
    </source>
</reference>
<dbReference type="PROSITE" id="PS51485">
    <property type="entry name" value="PHYTOCYANIN"/>
    <property type="match status" value="1"/>
</dbReference>
<gene>
    <name evidence="3" type="ORF">C5167_032271</name>
</gene>
<proteinExistence type="predicted"/>
<name>A0A4Y7K8F1_PAPSO</name>
<evidence type="ECO:0000256" key="1">
    <source>
        <dbReference type="SAM" id="Phobius"/>
    </source>
</evidence>
<dbReference type="SUPFAM" id="SSF49503">
    <property type="entry name" value="Cupredoxins"/>
    <property type="match status" value="1"/>
</dbReference>
<accession>A0A4Y7K8F1</accession>
<dbReference type="OMA" id="YETCEAN"/>
<dbReference type="OrthoDB" id="2011645at2759"/>
<dbReference type="Gramene" id="RZC69177">
    <property type="protein sequence ID" value="RZC69177"/>
    <property type="gene ID" value="C5167_032271"/>
</dbReference>
<dbReference type="Pfam" id="PF02298">
    <property type="entry name" value="Cu_bind_like"/>
    <property type="match status" value="1"/>
</dbReference>
<dbReference type="InterPro" id="IPR039391">
    <property type="entry name" value="Phytocyanin-like"/>
</dbReference>
<evidence type="ECO:0000259" key="2">
    <source>
        <dbReference type="PROSITE" id="PS51485"/>
    </source>
</evidence>
<dbReference type="PANTHER" id="PTHR33021:SF377">
    <property type="entry name" value="OS02G0731400 PROTEIN"/>
    <property type="match status" value="1"/>
</dbReference>
<dbReference type="AlphaFoldDB" id="A0A4Y7K8F1"/>
<dbReference type="GO" id="GO:0009055">
    <property type="term" value="F:electron transfer activity"/>
    <property type="evidence" value="ECO:0007669"/>
    <property type="project" value="InterPro"/>
</dbReference>
<dbReference type="InterPro" id="IPR008972">
    <property type="entry name" value="Cupredoxin"/>
</dbReference>
<evidence type="ECO:0000313" key="3">
    <source>
        <dbReference type="EMBL" id="RZC69177.1"/>
    </source>
</evidence>
<keyword evidence="1" id="KW-0812">Transmembrane</keyword>
<keyword evidence="1" id="KW-1133">Transmembrane helix</keyword>
<organism evidence="3 4">
    <name type="scientific">Papaver somniferum</name>
    <name type="common">Opium poppy</name>
    <dbReference type="NCBI Taxonomy" id="3469"/>
    <lineage>
        <taxon>Eukaryota</taxon>
        <taxon>Viridiplantae</taxon>
        <taxon>Streptophyta</taxon>
        <taxon>Embryophyta</taxon>
        <taxon>Tracheophyta</taxon>
        <taxon>Spermatophyta</taxon>
        <taxon>Magnoliopsida</taxon>
        <taxon>Ranunculales</taxon>
        <taxon>Papaveraceae</taxon>
        <taxon>Papaveroideae</taxon>
        <taxon>Papaver</taxon>
    </lineage>
</organism>